<dbReference type="CDD" id="cd16922">
    <property type="entry name" value="HATPase_EvgS-ArcB-TorS-like"/>
    <property type="match status" value="1"/>
</dbReference>
<dbReference type="PANTHER" id="PTHR45339">
    <property type="entry name" value="HYBRID SIGNAL TRANSDUCTION HISTIDINE KINASE J"/>
    <property type="match status" value="1"/>
</dbReference>
<dbReference type="Pfam" id="PF02518">
    <property type="entry name" value="HATPase_c"/>
    <property type="match status" value="1"/>
</dbReference>
<dbReference type="Gene3D" id="2.60.40.2380">
    <property type="match status" value="1"/>
</dbReference>
<feature type="transmembrane region" description="Helical" evidence="6">
    <location>
        <begin position="281"/>
        <end position="303"/>
    </location>
</feature>
<dbReference type="Gene3D" id="3.30.565.10">
    <property type="entry name" value="Histidine kinase-like ATPase, C-terminal domain"/>
    <property type="match status" value="1"/>
</dbReference>
<comment type="catalytic activity">
    <reaction evidence="1">
        <text>ATP + protein L-histidine = ADP + protein N-phospho-L-histidine.</text>
        <dbReference type="EC" id="2.7.13.3"/>
    </reaction>
</comment>
<dbReference type="InterPro" id="IPR004358">
    <property type="entry name" value="Sig_transdc_His_kin-like_C"/>
</dbReference>
<feature type="transmembrane region" description="Helical" evidence="6">
    <location>
        <begin position="335"/>
        <end position="358"/>
    </location>
</feature>
<feature type="transmembrane region" description="Helical" evidence="6">
    <location>
        <begin position="309"/>
        <end position="328"/>
    </location>
</feature>
<dbReference type="Gene3D" id="1.10.287.130">
    <property type="match status" value="1"/>
</dbReference>
<organism evidence="10">
    <name type="scientific">uncultured Thiotrichaceae bacterium</name>
    <dbReference type="NCBI Taxonomy" id="298394"/>
    <lineage>
        <taxon>Bacteria</taxon>
        <taxon>Pseudomonadati</taxon>
        <taxon>Pseudomonadota</taxon>
        <taxon>Gammaproteobacteria</taxon>
        <taxon>Thiotrichales</taxon>
        <taxon>Thiotrichaceae</taxon>
        <taxon>environmental samples</taxon>
    </lineage>
</organism>
<dbReference type="EC" id="2.7.13.3" evidence="2"/>
<dbReference type="SUPFAM" id="SSF55874">
    <property type="entry name" value="ATPase domain of HSP90 chaperone/DNA topoisomerase II/histidine kinase"/>
    <property type="match status" value="1"/>
</dbReference>
<evidence type="ECO:0000256" key="5">
    <source>
        <dbReference type="PROSITE-ProRule" id="PRU00169"/>
    </source>
</evidence>
<dbReference type="EMBL" id="CACVAY010000084">
    <property type="protein sequence ID" value="CAA6818139.1"/>
    <property type="molecule type" value="Genomic_DNA"/>
</dbReference>
<feature type="signal peptide" evidence="7">
    <location>
        <begin position="1"/>
        <end position="25"/>
    </location>
</feature>
<dbReference type="Pfam" id="PF07695">
    <property type="entry name" value="7TMR-DISM_7TM"/>
    <property type="match status" value="1"/>
</dbReference>
<dbReference type="FunFam" id="3.30.565.10:FF:000010">
    <property type="entry name" value="Sensor histidine kinase RcsC"/>
    <property type="match status" value="1"/>
</dbReference>
<dbReference type="InterPro" id="IPR005467">
    <property type="entry name" value="His_kinase_dom"/>
</dbReference>
<feature type="domain" description="Histidine kinase" evidence="8">
    <location>
        <begin position="413"/>
        <end position="634"/>
    </location>
</feature>
<dbReference type="PROSITE" id="PS50110">
    <property type="entry name" value="RESPONSE_REGULATORY"/>
    <property type="match status" value="1"/>
</dbReference>
<dbReference type="InterPro" id="IPR001789">
    <property type="entry name" value="Sig_transdc_resp-reg_receiver"/>
</dbReference>
<keyword evidence="7" id="KW-0732">Signal</keyword>
<dbReference type="InterPro" id="IPR036890">
    <property type="entry name" value="HATPase_C_sf"/>
</dbReference>
<dbReference type="InterPro" id="IPR036097">
    <property type="entry name" value="HisK_dim/P_sf"/>
</dbReference>
<dbReference type="SMART" id="SM00448">
    <property type="entry name" value="REC"/>
    <property type="match status" value="1"/>
</dbReference>
<keyword evidence="4" id="KW-0902">Two-component regulatory system</keyword>
<gene>
    <name evidence="10" type="ORF">HELGO_WM4915</name>
</gene>
<evidence type="ECO:0000256" key="7">
    <source>
        <dbReference type="SAM" id="SignalP"/>
    </source>
</evidence>
<evidence type="ECO:0000256" key="2">
    <source>
        <dbReference type="ARBA" id="ARBA00012438"/>
    </source>
</evidence>
<dbReference type="SUPFAM" id="SSF47384">
    <property type="entry name" value="Homodimeric domain of signal transducing histidine kinase"/>
    <property type="match status" value="1"/>
</dbReference>
<evidence type="ECO:0000256" key="6">
    <source>
        <dbReference type="SAM" id="Phobius"/>
    </source>
</evidence>
<evidence type="ECO:0000313" key="10">
    <source>
        <dbReference type="EMBL" id="CAA6818139.1"/>
    </source>
</evidence>
<keyword evidence="6" id="KW-0812">Transmembrane</keyword>
<dbReference type="Pfam" id="PF00072">
    <property type="entry name" value="Response_reg"/>
    <property type="match status" value="1"/>
</dbReference>
<dbReference type="PROSITE" id="PS50109">
    <property type="entry name" value="HIS_KIN"/>
    <property type="match status" value="1"/>
</dbReference>
<feature type="transmembrane region" description="Helical" evidence="6">
    <location>
        <begin position="187"/>
        <end position="209"/>
    </location>
</feature>
<evidence type="ECO:0000259" key="8">
    <source>
        <dbReference type="PROSITE" id="PS50109"/>
    </source>
</evidence>
<evidence type="ECO:0000256" key="4">
    <source>
        <dbReference type="ARBA" id="ARBA00023012"/>
    </source>
</evidence>
<dbReference type="PANTHER" id="PTHR45339:SF1">
    <property type="entry name" value="HYBRID SIGNAL TRANSDUCTION HISTIDINE KINASE J"/>
    <property type="match status" value="1"/>
</dbReference>
<dbReference type="InterPro" id="IPR011623">
    <property type="entry name" value="7TMR_DISM_rcpt_extracell_dom1"/>
</dbReference>
<keyword evidence="3 5" id="KW-0597">Phosphoprotein</keyword>
<dbReference type="InterPro" id="IPR003661">
    <property type="entry name" value="HisK_dim/P_dom"/>
</dbReference>
<proteinExistence type="predicted"/>
<keyword evidence="10" id="KW-0418">Kinase</keyword>
<evidence type="ECO:0000259" key="9">
    <source>
        <dbReference type="PROSITE" id="PS50110"/>
    </source>
</evidence>
<evidence type="ECO:0000256" key="3">
    <source>
        <dbReference type="ARBA" id="ARBA00022553"/>
    </source>
</evidence>
<keyword evidence="10" id="KW-0808">Transferase</keyword>
<dbReference type="Pfam" id="PF00512">
    <property type="entry name" value="HisKA"/>
    <property type="match status" value="1"/>
</dbReference>
<dbReference type="InterPro" id="IPR011006">
    <property type="entry name" value="CheY-like_superfamily"/>
</dbReference>
<sequence length="789" mass="89074">MKHWRHIVFFLIGTVFSLYPPIAQSADNSVITLTDESSNIQINDWLEFTEDKNKQLTIEQLIAPSKAIDEQFRSNVHRINMQEQFWLRFRIQNKGHLDYYLTLAENTLLDIRIYQLSIPSQKKQLNSASITPKTILPMSPQILPTYPLHIPKDGKIHTYYLRLSHSTKTIPTIHIQTSGQLLNNSNAYIFFYALIIGAMLIVSIYNLILFISLREAIYASLAISIFSQTFLLADINGLYQFLIHAENITNLTLFNTMYLLAIISALDFLRRVMDAKNYAPFINKLFLGIIFTLSFTLLFIPYLDKAGQLIHYFVIAVMPISFISVVWVKLKGRRFATSLILVVPVYLITVTPFLLSLLGTLDNTNLYMKLMHIGLLIASISFSLTLAEKTQEIQESSRLAQTANEAKGKFIANMSHELRTPMNATIGISQLLKQTPLSDQQKNYVDKLLTSSQHMMQLINKLLDFSKTQAGKLTLTPHDFSLKNMLNTVCIQVEDACNHKDIEFNLTIDPQCPLYFTADQTALGQVLINLSNNAVKFTNKGNVTLNVQLLEQKENRALLSFHVADTGLGMTMQEQQRIFEPFSMGNMEYSRKQGGTGLGLTISKDLLKLMGSHIEVSSTPNIGSVFSFSLWLPISEESSFRDEVQKTIPPLSSHPQLLGKHVMVVDDDPLNRMVAKELLNVLGLEVSLVESGNFILSRLANKAPELIFLDLQMPELDGYATMELLKEDGRFQHIPVVALTAHASSEDENRCMQAGMISFITKPIDLNEVQHLLLSQLAPSKEETSSTPF</sequence>
<feature type="domain" description="Response regulatory" evidence="9">
    <location>
        <begin position="661"/>
        <end position="777"/>
    </location>
</feature>
<evidence type="ECO:0000256" key="1">
    <source>
        <dbReference type="ARBA" id="ARBA00000085"/>
    </source>
</evidence>
<dbReference type="Pfam" id="PF07696">
    <property type="entry name" value="7TMR-DISMED2"/>
    <property type="match status" value="1"/>
</dbReference>
<protein>
    <recommendedName>
        <fullName evidence="2">histidine kinase</fullName>
        <ecNumber evidence="2">2.7.13.3</ecNumber>
    </recommendedName>
</protein>
<reference evidence="10" key="1">
    <citation type="submission" date="2020-01" db="EMBL/GenBank/DDBJ databases">
        <authorList>
            <person name="Meier V. D."/>
            <person name="Meier V D."/>
        </authorList>
    </citation>
    <scope>NUCLEOTIDE SEQUENCE</scope>
    <source>
        <strain evidence="10">HLG_WM_MAG_07</strain>
    </source>
</reference>
<feature type="transmembrane region" description="Helical" evidence="6">
    <location>
        <begin position="251"/>
        <end position="269"/>
    </location>
</feature>
<keyword evidence="6" id="KW-0472">Membrane</keyword>
<dbReference type="PRINTS" id="PR00344">
    <property type="entry name" value="BCTRLSENSOR"/>
</dbReference>
<name>A0A6S6TU14_9GAMM</name>
<dbReference type="CDD" id="cd00082">
    <property type="entry name" value="HisKA"/>
    <property type="match status" value="1"/>
</dbReference>
<keyword evidence="6" id="KW-1133">Transmembrane helix</keyword>
<feature type="modified residue" description="4-aspartylphosphate" evidence="5">
    <location>
        <position position="710"/>
    </location>
</feature>
<dbReference type="InterPro" id="IPR011622">
    <property type="entry name" value="7TMR_DISM_rcpt_extracell_dom2"/>
</dbReference>
<dbReference type="CDD" id="cd17546">
    <property type="entry name" value="REC_hyHK_CKI1_RcsC-like"/>
    <property type="match status" value="1"/>
</dbReference>
<dbReference type="SMART" id="SM00388">
    <property type="entry name" value="HisKA"/>
    <property type="match status" value="1"/>
</dbReference>
<dbReference type="InterPro" id="IPR003594">
    <property type="entry name" value="HATPase_dom"/>
</dbReference>
<accession>A0A6S6TU14</accession>
<dbReference type="SMART" id="SM00387">
    <property type="entry name" value="HATPase_c"/>
    <property type="match status" value="1"/>
</dbReference>
<feature type="chain" id="PRO_5027985016" description="histidine kinase" evidence="7">
    <location>
        <begin position="26"/>
        <end position="789"/>
    </location>
</feature>
<dbReference type="Gene3D" id="3.40.50.2300">
    <property type="match status" value="1"/>
</dbReference>
<dbReference type="GO" id="GO:0000155">
    <property type="term" value="F:phosphorelay sensor kinase activity"/>
    <property type="evidence" value="ECO:0007669"/>
    <property type="project" value="InterPro"/>
</dbReference>
<feature type="transmembrane region" description="Helical" evidence="6">
    <location>
        <begin position="216"/>
        <end position="239"/>
    </location>
</feature>
<dbReference type="SUPFAM" id="SSF52172">
    <property type="entry name" value="CheY-like"/>
    <property type="match status" value="1"/>
</dbReference>
<dbReference type="AlphaFoldDB" id="A0A6S6TU14"/>